<evidence type="ECO:0000313" key="1">
    <source>
        <dbReference type="EMBL" id="CAG7865120.1"/>
    </source>
</evidence>
<organism evidence="2">
    <name type="scientific">Brassica campestris</name>
    <name type="common">Field mustard</name>
    <dbReference type="NCBI Taxonomy" id="3711"/>
    <lineage>
        <taxon>Eukaryota</taxon>
        <taxon>Viridiplantae</taxon>
        <taxon>Streptophyta</taxon>
        <taxon>Embryophyta</taxon>
        <taxon>Tracheophyta</taxon>
        <taxon>Spermatophyta</taxon>
        <taxon>Magnoliopsida</taxon>
        <taxon>eudicotyledons</taxon>
        <taxon>Gunneridae</taxon>
        <taxon>Pentapetalae</taxon>
        <taxon>rosids</taxon>
        <taxon>malvids</taxon>
        <taxon>Brassicales</taxon>
        <taxon>Brassicaceae</taxon>
        <taxon>Brassiceae</taxon>
        <taxon>Brassica</taxon>
    </lineage>
</organism>
<dbReference type="Pfam" id="PF14009">
    <property type="entry name" value="PADRE"/>
    <property type="match status" value="1"/>
</dbReference>
<protein>
    <submittedName>
        <fullName evidence="1">Uncharacterized protein</fullName>
    </submittedName>
</protein>
<reference evidence="2" key="1">
    <citation type="submission" date="2018-11" db="EMBL/GenBank/DDBJ databases">
        <authorList>
            <consortium name="Genoscope - CEA"/>
            <person name="William W."/>
        </authorList>
    </citation>
    <scope>NUCLEOTIDE SEQUENCE</scope>
</reference>
<accession>A0A3P5YHA5</accession>
<proteinExistence type="predicted"/>
<feature type="non-terminal residue" evidence="2">
    <location>
        <position position="1"/>
    </location>
</feature>
<dbReference type="Proteomes" id="UP000694005">
    <property type="component" value="Chromosome A09"/>
</dbReference>
<dbReference type="AlphaFoldDB" id="A0A3P5YHA5"/>
<evidence type="ECO:0000313" key="2">
    <source>
        <dbReference type="EMBL" id="VDC62225.1"/>
    </source>
</evidence>
<name>A0A3P5YHA5_BRACM</name>
<dbReference type="InterPro" id="IPR025322">
    <property type="entry name" value="PADRE_dom"/>
</dbReference>
<dbReference type="PANTHER" id="PTHR33052">
    <property type="entry name" value="DUF4228 DOMAIN PROTEIN-RELATED"/>
    <property type="match status" value="1"/>
</dbReference>
<gene>
    <name evidence="2" type="ORF">BRAA09T39836Z</name>
    <name evidence="1" type="ORF">BRAPAZ1V2_A09P55870.2</name>
</gene>
<dbReference type="Gramene" id="A09p55870.2_BraZ1">
    <property type="protein sequence ID" value="A09p55870.2_BraZ1.CDS.1"/>
    <property type="gene ID" value="A09g55870.2_BraZ1"/>
</dbReference>
<dbReference type="EMBL" id="LS974625">
    <property type="protein sequence ID" value="CAG7865120.1"/>
    <property type="molecule type" value="Genomic_DNA"/>
</dbReference>
<sequence length="142" mass="15488">IGASGSSESRRTETAKLILPDRALQEFSSPVKVRHILQKNPTSFVCNSDDMDFDDAVIAVCGSEDLRLYFVLPLTWLNHPLRAELMAALAVKASSALAKSGWSCGHGGEGRKVSGGECRVKRVKRNGCNGRGRRKFTVELKV</sequence>
<dbReference type="EMBL" id="LR031568">
    <property type="protein sequence ID" value="VDC62225.1"/>
    <property type="molecule type" value="Genomic_DNA"/>
</dbReference>